<organism evidence="1 2">
    <name type="scientific">Tanacetum coccineum</name>
    <dbReference type="NCBI Taxonomy" id="301880"/>
    <lineage>
        <taxon>Eukaryota</taxon>
        <taxon>Viridiplantae</taxon>
        <taxon>Streptophyta</taxon>
        <taxon>Embryophyta</taxon>
        <taxon>Tracheophyta</taxon>
        <taxon>Spermatophyta</taxon>
        <taxon>Magnoliopsida</taxon>
        <taxon>eudicotyledons</taxon>
        <taxon>Gunneridae</taxon>
        <taxon>Pentapetalae</taxon>
        <taxon>asterids</taxon>
        <taxon>campanulids</taxon>
        <taxon>Asterales</taxon>
        <taxon>Asteraceae</taxon>
        <taxon>Asteroideae</taxon>
        <taxon>Anthemideae</taxon>
        <taxon>Anthemidinae</taxon>
        <taxon>Tanacetum</taxon>
    </lineage>
</organism>
<dbReference type="Proteomes" id="UP001151760">
    <property type="component" value="Unassembled WGS sequence"/>
</dbReference>
<gene>
    <name evidence="1" type="ORF">Tco_1004892</name>
</gene>
<proteinExistence type="predicted"/>
<protein>
    <submittedName>
        <fullName evidence="1">Uncharacterized protein</fullName>
    </submittedName>
</protein>
<sequence>MAISSPCLTDIKNCKELASTKQTSLGKDFSNLLIVDSLLKTIWLSMHHVVTMKHWLFQSKQLLEFGMGGGTTGLDESLLYTADIEYGLGDACDKKAMHGCPRIKKAFVMKTFT</sequence>
<reference evidence="1" key="2">
    <citation type="submission" date="2022-01" db="EMBL/GenBank/DDBJ databases">
        <authorList>
            <person name="Yamashiro T."/>
            <person name="Shiraishi A."/>
            <person name="Satake H."/>
            <person name="Nakayama K."/>
        </authorList>
    </citation>
    <scope>NUCLEOTIDE SEQUENCE</scope>
</reference>
<dbReference type="EMBL" id="BQNB010017282">
    <property type="protein sequence ID" value="GJT61359.1"/>
    <property type="molecule type" value="Genomic_DNA"/>
</dbReference>
<reference evidence="1" key="1">
    <citation type="journal article" date="2022" name="Int. J. Mol. Sci.">
        <title>Draft Genome of Tanacetum Coccineum: Genomic Comparison of Closely Related Tanacetum-Family Plants.</title>
        <authorList>
            <person name="Yamashiro T."/>
            <person name="Shiraishi A."/>
            <person name="Nakayama K."/>
            <person name="Satake H."/>
        </authorList>
    </citation>
    <scope>NUCLEOTIDE SEQUENCE</scope>
</reference>
<accession>A0ABQ5FE81</accession>
<comment type="caution">
    <text evidence="1">The sequence shown here is derived from an EMBL/GenBank/DDBJ whole genome shotgun (WGS) entry which is preliminary data.</text>
</comment>
<evidence type="ECO:0000313" key="2">
    <source>
        <dbReference type="Proteomes" id="UP001151760"/>
    </source>
</evidence>
<name>A0ABQ5FE81_9ASTR</name>
<keyword evidence="2" id="KW-1185">Reference proteome</keyword>
<evidence type="ECO:0000313" key="1">
    <source>
        <dbReference type="EMBL" id="GJT61359.1"/>
    </source>
</evidence>